<comment type="cofactor">
    <cofactor evidence="1">
        <name>Zn(2+)</name>
        <dbReference type="ChEBI" id="CHEBI:29105"/>
    </cofactor>
</comment>
<dbReference type="PANTHER" id="PTHR43462:SF1">
    <property type="entry name" value="ALANYL-TRNA EDITING PROTEIN AARSD1"/>
    <property type="match status" value="1"/>
</dbReference>
<dbReference type="InterPro" id="IPR018164">
    <property type="entry name" value="Ala-tRNA-synth_IIc_N"/>
</dbReference>
<dbReference type="Proteomes" id="UP001299970">
    <property type="component" value="Unassembled WGS sequence"/>
</dbReference>
<feature type="domain" description="Alanyl-transfer RNA synthetases family profile" evidence="5">
    <location>
        <begin position="1"/>
        <end position="233"/>
    </location>
</feature>
<keyword evidence="4" id="KW-0862">Zinc</keyword>
<dbReference type="Pfam" id="PF01411">
    <property type="entry name" value="tRNA-synt_2c"/>
    <property type="match status" value="1"/>
</dbReference>
<evidence type="ECO:0000256" key="2">
    <source>
        <dbReference type="ARBA" id="ARBA00004496"/>
    </source>
</evidence>
<evidence type="ECO:0000256" key="1">
    <source>
        <dbReference type="ARBA" id="ARBA00001947"/>
    </source>
</evidence>
<name>A0ABS9TV61_9PSEU</name>
<dbReference type="Pfam" id="PF07973">
    <property type="entry name" value="tRNA_SAD"/>
    <property type="match status" value="1"/>
</dbReference>
<sequence>MTEELFATDAYRRSFDAAITEVDREAGRVALARTAFYPGGGGQPHDLGTLDWGTGPAAVTRVKREGGRIWHWLDAPEMPGEGAEVAGELDWNRRHLLMRTHTALHVLCGVVWSEFAIPVTGGNMEPGSGRLDFPLESISTELGRRLEGRINEELAAARAVVVEFLGRDAADADPALIRTAANLIPREIDPLRVIDIVGLDKQADGGTHVASTAEVGAVRVTGTESKGKGNKRVRIEVVEAPAPA</sequence>
<dbReference type="InterPro" id="IPR009000">
    <property type="entry name" value="Transl_B-barrel_sf"/>
</dbReference>
<gene>
    <name evidence="6" type="ORF">MMF94_42680</name>
</gene>
<protein>
    <submittedName>
        <fullName evidence="6">Alanyl-tRNA editing protein</fullName>
    </submittedName>
</protein>
<dbReference type="InterPro" id="IPR018165">
    <property type="entry name" value="Ala-tRNA-synth_IIc_core"/>
</dbReference>
<dbReference type="SUPFAM" id="SSF55186">
    <property type="entry name" value="ThrRS/AlaRS common domain"/>
    <property type="match status" value="1"/>
</dbReference>
<dbReference type="SUPFAM" id="SSF50447">
    <property type="entry name" value="Translation proteins"/>
    <property type="match status" value="1"/>
</dbReference>
<evidence type="ECO:0000313" key="7">
    <source>
        <dbReference type="Proteomes" id="UP001299970"/>
    </source>
</evidence>
<evidence type="ECO:0000256" key="4">
    <source>
        <dbReference type="ARBA" id="ARBA00022833"/>
    </source>
</evidence>
<dbReference type="RefSeq" id="WP_241043217.1">
    <property type="nucleotide sequence ID" value="NZ_BAAAJF010000064.1"/>
</dbReference>
<comment type="subcellular location">
    <subcellularLocation>
        <location evidence="2">Cytoplasm</location>
    </subcellularLocation>
</comment>
<dbReference type="Gene3D" id="2.40.30.130">
    <property type="match status" value="1"/>
</dbReference>
<dbReference type="Gene3D" id="3.30.980.10">
    <property type="entry name" value="Threonyl-trna Synthetase, Chain A, domain 2"/>
    <property type="match status" value="1"/>
</dbReference>
<proteinExistence type="predicted"/>
<comment type="caution">
    <text evidence="6">The sequence shown here is derived from an EMBL/GenBank/DDBJ whole genome shotgun (WGS) entry which is preliminary data.</text>
</comment>
<dbReference type="PANTHER" id="PTHR43462">
    <property type="entry name" value="ALANYL-TRNA EDITING PROTEIN"/>
    <property type="match status" value="1"/>
</dbReference>
<dbReference type="InterPro" id="IPR018163">
    <property type="entry name" value="Thr/Ala-tRNA-synth_IIc_edit"/>
</dbReference>
<keyword evidence="7" id="KW-1185">Reference proteome</keyword>
<keyword evidence="3" id="KW-0479">Metal-binding</keyword>
<evidence type="ECO:0000259" key="5">
    <source>
        <dbReference type="PROSITE" id="PS50860"/>
    </source>
</evidence>
<dbReference type="SMART" id="SM00863">
    <property type="entry name" value="tRNA_SAD"/>
    <property type="match status" value="1"/>
</dbReference>
<dbReference type="InterPro" id="IPR012947">
    <property type="entry name" value="tRNA_SAD"/>
</dbReference>
<dbReference type="EMBL" id="JAKXMK010000072">
    <property type="protein sequence ID" value="MCH6172414.1"/>
    <property type="molecule type" value="Genomic_DNA"/>
</dbReference>
<accession>A0ABS9TV61</accession>
<reference evidence="6 7" key="1">
    <citation type="submission" date="2022-03" db="EMBL/GenBank/DDBJ databases">
        <title>Pseudonocardia alaer sp. nov., a novel actinomycete isolated from reed forest soil.</title>
        <authorList>
            <person name="Wang L."/>
        </authorList>
    </citation>
    <scope>NUCLEOTIDE SEQUENCE [LARGE SCALE GENOMIC DNA]</scope>
    <source>
        <strain evidence="6 7">Y-16303</strain>
    </source>
</reference>
<evidence type="ECO:0000256" key="3">
    <source>
        <dbReference type="ARBA" id="ARBA00022723"/>
    </source>
</evidence>
<evidence type="ECO:0000313" key="6">
    <source>
        <dbReference type="EMBL" id="MCH6172414.1"/>
    </source>
</evidence>
<dbReference type="PROSITE" id="PS50860">
    <property type="entry name" value="AA_TRNA_LIGASE_II_ALA"/>
    <property type="match status" value="1"/>
</dbReference>
<organism evidence="6 7">
    <name type="scientific">Pseudonocardia alaniniphila</name>
    <dbReference type="NCBI Taxonomy" id="75291"/>
    <lineage>
        <taxon>Bacteria</taxon>
        <taxon>Bacillati</taxon>
        <taxon>Actinomycetota</taxon>
        <taxon>Actinomycetes</taxon>
        <taxon>Pseudonocardiales</taxon>
        <taxon>Pseudonocardiaceae</taxon>
        <taxon>Pseudonocardia</taxon>
    </lineage>
</organism>
<dbReference type="InterPro" id="IPR051335">
    <property type="entry name" value="Alanyl-tRNA_Editing_Enzymes"/>
</dbReference>